<keyword evidence="4" id="KW-1185">Reference proteome</keyword>
<protein>
    <recommendedName>
        <fullName evidence="5">Mos1 transposase HTH domain-containing protein</fullName>
    </recommendedName>
</protein>
<comment type="caution">
    <text evidence="3">The sequence shown here is derived from an EMBL/GenBank/DDBJ whole genome shotgun (WGS) entry which is preliminary data.</text>
</comment>
<keyword evidence="2" id="KW-0472">Membrane</keyword>
<evidence type="ECO:0000256" key="2">
    <source>
        <dbReference type="SAM" id="Phobius"/>
    </source>
</evidence>
<dbReference type="AlphaFoldDB" id="A0AAE0ZTX4"/>
<sequence>MASSMDLRLKQRAVIEFVTAEGCSPIEIFYRMKAVYGEMCLDVSTVRRWTWRSREENPSESTVHDQARTGRPLSASDSKHQSRVDQWIRENRRVKQIDISIEIGISQERVHHIITNLLGYRKVSARWVPRMLTPQIKLQRVQICRELLAKFDKDGEDFLRQIVTGGQPATDHEEGRYPDPEQEDVHKVQERQEGSWSRRHDGHVRVLTGRQGLPGLRRPGFLAVHAPCDEPLHGFHGSPMSGARCRRRVPSSPPPPSSPTSSSPPPPSLADGRRAFCRGALRKSLRGVLQQLPGLSAVAEWVPVLAAPVVLGVSVVATVAVVVRVVVRVDVESAQRRAQSQHIQHGRRHGMTMKVTWRDTFFTPAMTQRFRYLGAAFTSPKITGAMTSPRHFILHRQYQNGLPRCHGGLYMWNFRSKWTRRDTNVIYENTSSQK</sequence>
<feature type="region of interest" description="Disordered" evidence="1">
    <location>
        <begin position="54"/>
        <end position="82"/>
    </location>
</feature>
<feature type="compositionally biased region" description="Pro residues" evidence="1">
    <location>
        <begin position="251"/>
        <end position="268"/>
    </location>
</feature>
<gene>
    <name evidence="3" type="ORF">RRG08_049443</name>
</gene>
<dbReference type="PANTHER" id="PTHR46060">
    <property type="entry name" value="MARINER MOS1 TRANSPOSASE-LIKE PROTEIN"/>
    <property type="match status" value="1"/>
</dbReference>
<dbReference type="PANTHER" id="PTHR46060:SF1">
    <property type="entry name" value="MARINER MOS1 TRANSPOSASE-LIKE PROTEIN"/>
    <property type="match status" value="1"/>
</dbReference>
<feature type="region of interest" description="Disordered" evidence="1">
    <location>
        <begin position="235"/>
        <end position="273"/>
    </location>
</feature>
<keyword evidence="2" id="KW-1133">Transmembrane helix</keyword>
<feature type="transmembrane region" description="Helical" evidence="2">
    <location>
        <begin position="301"/>
        <end position="327"/>
    </location>
</feature>
<evidence type="ECO:0008006" key="5">
    <source>
        <dbReference type="Google" id="ProtNLM"/>
    </source>
</evidence>
<accession>A0AAE0ZTX4</accession>
<dbReference type="Proteomes" id="UP001283361">
    <property type="component" value="Unassembled WGS sequence"/>
</dbReference>
<evidence type="ECO:0000256" key="1">
    <source>
        <dbReference type="SAM" id="MobiDB-lite"/>
    </source>
</evidence>
<feature type="compositionally biased region" description="Basic and acidic residues" evidence="1">
    <location>
        <begin position="54"/>
        <end position="68"/>
    </location>
</feature>
<organism evidence="3 4">
    <name type="scientific">Elysia crispata</name>
    <name type="common">lettuce slug</name>
    <dbReference type="NCBI Taxonomy" id="231223"/>
    <lineage>
        <taxon>Eukaryota</taxon>
        <taxon>Metazoa</taxon>
        <taxon>Spiralia</taxon>
        <taxon>Lophotrochozoa</taxon>
        <taxon>Mollusca</taxon>
        <taxon>Gastropoda</taxon>
        <taxon>Heterobranchia</taxon>
        <taxon>Euthyneura</taxon>
        <taxon>Panpulmonata</taxon>
        <taxon>Sacoglossa</taxon>
        <taxon>Placobranchoidea</taxon>
        <taxon>Plakobranchidae</taxon>
        <taxon>Elysia</taxon>
    </lineage>
</organism>
<reference evidence="3" key="1">
    <citation type="journal article" date="2023" name="G3 (Bethesda)">
        <title>A reference genome for the long-term kleptoplast-retaining sea slug Elysia crispata morphotype clarki.</title>
        <authorList>
            <person name="Eastman K.E."/>
            <person name="Pendleton A.L."/>
            <person name="Shaikh M.A."/>
            <person name="Suttiyut T."/>
            <person name="Ogas R."/>
            <person name="Tomko P."/>
            <person name="Gavelis G."/>
            <person name="Widhalm J.R."/>
            <person name="Wisecaver J.H."/>
        </authorList>
    </citation>
    <scope>NUCLEOTIDE SEQUENCE</scope>
    <source>
        <strain evidence="3">ECLA1</strain>
    </source>
</reference>
<name>A0AAE0ZTX4_9GAST</name>
<dbReference type="InterPro" id="IPR052709">
    <property type="entry name" value="Transposase-MT_Hybrid"/>
</dbReference>
<proteinExistence type="predicted"/>
<keyword evidence="2" id="KW-0812">Transmembrane</keyword>
<dbReference type="EMBL" id="JAWDGP010003406">
    <property type="protein sequence ID" value="KAK3774507.1"/>
    <property type="molecule type" value="Genomic_DNA"/>
</dbReference>
<evidence type="ECO:0000313" key="3">
    <source>
        <dbReference type="EMBL" id="KAK3774507.1"/>
    </source>
</evidence>
<evidence type="ECO:0000313" key="4">
    <source>
        <dbReference type="Proteomes" id="UP001283361"/>
    </source>
</evidence>
<feature type="region of interest" description="Disordered" evidence="1">
    <location>
        <begin position="165"/>
        <end position="184"/>
    </location>
</feature>
<feature type="compositionally biased region" description="Basic and acidic residues" evidence="1">
    <location>
        <begin position="170"/>
        <end position="184"/>
    </location>
</feature>